<evidence type="ECO:0000256" key="3">
    <source>
        <dbReference type="ARBA" id="ARBA00022452"/>
    </source>
</evidence>
<dbReference type="InterPro" id="IPR023996">
    <property type="entry name" value="TonB-dep_OMP_SusC/RagA"/>
</dbReference>
<dbReference type="InterPro" id="IPR008969">
    <property type="entry name" value="CarboxyPept-like_regulatory"/>
</dbReference>
<gene>
    <name evidence="12" type="ORF">DGQ38_07165</name>
</gene>
<evidence type="ECO:0000259" key="10">
    <source>
        <dbReference type="Pfam" id="PF00593"/>
    </source>
</evidence>
<proteinExistence type="inferred from homology"/>
<dbReference type="InterPro" id="IPR037066">
    <property type="entry name" value="Plug_dom_sf"/>
</dbReference>
<evidence type="ECO:0000256" key="5">
    <source>
        <dbReference type="ARBA" id="ARBA00023077"/>
    </source>
</evidence>
<evidence type="ECO:0000256" key="1">
    <source>
        <dbReference type="ARBA" id="ARBA00004571"/>
    </source>
</evidence>
<dbReference type="NCBIfam" id="TIGR04056">
    <property type="entry name" value="OMP_RagA_SusC"/>
    <property type="match status" value="1"/>
</dbReference>
<feature type="domain" description="TonB-dependent receptor plug" evidence="11">
    <location>
        <begin position="115"/>
        <end position="222"/>
    </location>
</feature>
<evidence type="ECO:0000256" key="2">
    <source>
        <dbReference type="ARBA" id="ARBA00022448"/>
    </source>
</evidence>
<dbReference type="InterPro" id="IPR000531">
    <property type="entry name" value="Beta-barrel_TonB"/>
</dbReference>
<dbReference type="InterPro" id="IPR023997">
    <property type="entry name" value="TonB-dep_OMP_SusC/RagA_CS"/>
</dbReference>
<keyword evidence="4 8" id="KW-0812">Transmembrane</keyword>
<keyword evidence="3 8" id="KW-1134">Transmembrane beta strand</keyword>
<keyword evidence="5 9" id="KW-0798">TonB box</keyword>
<evidence type="ECO:0000256" key="4">
    <source>
        <dbReference type="ARBA" id="ARBA00022692"/>
    </source>
</evidence>
<dbReference type="Pfam" id="PF13715">
    <property type="entry name" value="CarbopepD_reg_2"/>
    <property type="match status" value="1"/>
</dbReference>
<dbReference type="RefSeq" id="WP_274971346.1">
    <property type="nucleotide sequence ID" value="NZ_CAXGSG010000085.1"/>
</dbReference>
<keyword evidence="2 8" id="KW-0813">Transport</keyword>
<keyword evidence="7 8" id="KW-0998">Cell outer membrane</keyword>
<dbReference type="NCBIfam" id="TIGR04057">
    <property type="entry name" value="SusC_RagA_signa"/>
    <property type="match status" value="1"/>
</dbReference>
<dbReference type="AlphaFoldDB" id="A0A3D5IY81"/>
<reference evidence="12 13" key="1">
    <citation type="journal article" date="2018" name="Nat. Biotechnol.">
        <title>A standardized bacterial taxonomy based on genome phylogeny substantially revises the tree of life.</title>
        <authorList>
            <person name="Parks D.H."/>
            <person name="Chuvochina M."/>
            <person name="Waite D.W."/>
            <person name="Rinke C."/>
            <person name="Skarshewski A."/>
            <person name="Chaumeil P.A."/>
            <person name="Hugenholtz P."/>
        </authorList>
    </citation>
    <scope>NUCLEOTIDE SEQUENCE [LARGE SCALE GENOMIC DNA]</scope>
    <source>
        <strain evidence="12">UBA9359</strain>
    </source>
</reference>
<name>A0A3D5IY81_9FLAO</name>
<comment type="caution">
    <text evidence="12">The sequence shown here is derived from an EMBL/GenBank/DDBJ whole genome shotgun (WGS) entry which is preliminary data.</text>
</comment>
<protein>
    <submittedName>
        <fullName evidence="12">SusC/RagA family protein</fullName>
    </submittedName>
</protein>
<dbReference type="Pfam" id="PF07715">
    <property type="entry name" value="Plug"/>
    <property type="match status" value="1"/>
</dbReference>
<dbReference type="InterPro" id="IPR036942">
    <property type="entry name" value="Beta-barrel_TonB_sf"/>
</dbReference>
<evidence type="ECO:0000313" key="13">
    <source>
        <dbReference type="Proteomes" id="UP000264330"/>
    </source>
</evidence>
<evidence type="ECO:0000259" key="11">
    <source>
        <dbReference type="Pfam" id="PF07715"/>
    </source>
</evidence>
<evidence type="ECO:0000313" key="12">
    <source>
        <dbReference type="EMBL" id="HCV80811.1"/>
    </source>
</evidence>
<feature type="domain" description="TonB-dependent receptor-like beta-barrel" evidence="10">
    <location>
        <begin position="432"/>
        <end position="1005"/>
    </location>
</feature>
<comment type="similarity">
    <text evidence="8 9">Belongs to the TonB-dependent receptor family.</text>
</comment>
<dbReference type="PROSITE" id="PS52016">
    <property type="entry name" value="TONB_DEPENDENT_REC_3"/>
    <property type="match status" value="1"/>
</dbReference>
<dbReference type="Pfam" id="PF00593">
    <property type="entry name" value="TonB_dep_Rec_b-barrel"/>
    <property type="match status" value="1"/>
</dbReference>
<dbReference type="Gene3D" id="2.40.170.20">
    <property type="entry name" value="TonB-dependent receptor, beta-barrel domain"/>
    <property type="match status" value="1"/>
</dbReference>
<evidence type="ECO:0000256" key="7">
    <source>
        <dbReference type="ARBA" id="ARBA00023237"/>
    </source>
</evidence>
<accession>A0A3D5IY81</accession>
<comment type="subcellular location">
    <subcellularLocation>
        <location evidence="1 8">Cell outer membrane</location>
        <topology evidence="1 8">Multi-pass membrane protein</topology>
    </subcellularLocation>
</comment>
<dbReference type="SUPFAM" id="SSF56935">
    <property type="entry name" value="Porins"/>
    <property type="match status" value="1"/>
</dbReference>
<dbReference type="InterPro" id="IPR012910">
    <property type="entry name" value="Plug_dom"/>
</dbReference>
<dbReference type="Gene3D" id="2.170.130.10">
    <property type="entry name" value="TonB-dependent receptor, plug domain"/>
    <property type="match status" value="1"/>
</dbReference>
<evidence type="ECO:0000256" key="8">
    <source>
        <dbReference type="PROSITE-ProRule" id="PRU01360"/>
    </source>
</evidence>
<keyword evidence="6 8" id="KW-0472">Membrane</keyword>
<evidence type="ECO:0000256" key="9">
    <source>
        <dbReference type="RuleBase" id="RU003357"/>
    </source>
</evidence>
<dbReference type="GO" id="GO:0009279">
    <property type="term" value="C:cell outer membrane"/>
    <property type="evidence" value="ECO:0007669"/>
    <property type="project" value="UniProtKB-SubCell"/>
</dbReference>
<dbReference type="InterPro" id="IPR039426">
    <property type="entry name" value="TonB-dep_rcpt-like"/>
</dbReference>
<organism evidence="12 13">
    <name type="scientific">Zunongwangia profunda</name>
    <dbReference type="NCBI Taxonomy" id="398743"/>
    <lineage>
        <taxon>Bacteria</taxon>
        <taxon>Pseudomonadati</taxon>
        <taxon>Bacteroidota</taxon>
        <taxon>Flavobacteriia</taxon>
        <taxon>Flavobacteriales</taxon>
        <taxon>Flavobacteriaceae</taxon>
        <taxon>Zunongwangia</taxon>
    </lineage>
</organism>
<dbReference type="EMBL" id="DPMF01000169">
    <property type="protein sequence ID" value="HCV80811.1"/>
    <property type="molecule type" value="Genomic_DNA"/>
</dbReference>
<dbReference type="Proteomes" id="UP000264330">
    <property type="component" value="Unassembled WGS sequence"/>
</dbReference>
<evidence type="ECO:0000256" key="6">
    <source>
        <dbReference type="ARBA" id="ARBA00023136"/>
    </source>
</evidence>
<dbReference type="Gene3D" id="2.60.40.1120">
    <property type="entry name" value="Carboxypeptidase-like, regulatory domain"/>
    <property type="match status" value="1"/>
</dbReference>
<dbReference type="SUPFAM" id="SSF49464">
    <property type="entry name" value="Carboxypeptidase regulatory domain-like"/>
    <property type="match status" value="1"/>
</dbReference>
<sequence length="1043" mass="115391">MKKKLRLLFTLFMVLVVQIIYAQKKTVAGKILDENGLPLPGVNVIEEGTSNGTQTDFDGDYTITVEPGATLVFSYVGFVTQKTVVGAEDVYNLTLKTDSAALDEVLVVAYGTTTKESFTGSASTIQAEQLEQRSLTSPLSAIEGNSTGVQFLSASGQPGSSPSIVIRGVGTLNGDTDPLIIVDGVQFEGALNAINQNDIKSMTVLKDAASTSLYGSRAANGVVLITTKSGKGKQDLRVNIDSQVGVINRAIPLYDNVNPQEYYELMWQSYKNSLDVDNAAAEASATIFNRLGYNPFNVPNDQIVQENGQINPNAEVIFKGLDWYGALERTGQRLFNSADVSVGGANHNVFFSVSNLKEEGYVVTSDFERTTARLKGDFVPTDWLTLGGNINMALSSSNGPSSRGSSIANPFGFAKNMGSIYPVYIVDPETGDYIRDAAGNLQYDRGEGYPDFGIQSRPTNVGRHAIEEVLLNNDKTETNNYGIRLNAGFQIVDGLKLNLLYGQDVNDYINKRYENNLVGDGQPAGRYRETRFRRIVENFNQILNYNKSVGDHSFDLTLGHESFDRTFSQVFGFKNTQTAEGIYEFDNFSTIASLDGYTSDKTLEGYFSRLNYNFKEKYYLSGSVRRDGSSVFDKDVRWGNFYSIGGAWRVNQENFMSNVHFVNNLKLRASYGEVGNDDLNDYYISQPRYSLLPNAGNPGIFWSDLGNSALTWETVESWDIAIEFDLFDYRLSGSLEYYKRNSSDLLYNVPLPISMGLNEGPANIGDMYNEGLELGLNGIIVDGNNFKWNLGLQFSTNNNKITFLPDPFVTGSKRWIEGRSIYDYFLYDYAGVDSENGDALYYAYEEDTETGENVPVINEEGEHVTLTDPTEANRTYVGATAVPDLVGSIRNQFSYKGFSLSFLFTYQLGGEILDYGYAAMMHEGSYGESLHPDALNAWKKPGDQTNVPRLENGNPNLAPSLSSRWLTDASFFSLRNVNLSYNFNNDMINDMGMSSLRLFVSAENLFLISERKGLNPQYNLQGTPGGNDYNPSRIVSAGVNISF</sequence>